<dbReference type="RefSeq" id="WP_100283833.1">
    <property type="nucleotide sequence ID" value="NZ_CP024923.1"/>
</dbReference>
<keyword evidence="1" id="KW-1133">Transmembrane helix</keyword>
<dbReference type="AlphaFoldDB" id="A0A2K8MJI0"/>
<dbReference type="EMBL" id="CP024923">
    <property type="protein sequence ID" value="ATY34038.1"/>
    <property type="molecule type" value="Genomic_DNA"/>
</dbReference>
<evidence type="ECO:0000313" key="3">
    <source>
        <dbReference type="EMBL" id="ATY34038.1"/>
    </source>
</evidence>
<dbReference type="Pfam" id="PF04982">
    <property type="entry name" value="TM_HPP"/>
    <property type="match status" value="1"/>
</dbReference>
<evidence type="ECO:0000256" key="1">
    <source>
        <dbReference type="SAM" id="Phobius"/>
    </source>
</evidence>
<feature type="transmembrane region" description="Helical" evidence="1">
    <location>
        <begin position="71"/>
        <end position="89"/>
    </location>
</feature>
<dbReference type="PANTHER" id="PTHR33741">
    <property type="entry name" value="TRANSMEMBRANE PROTEIN DDB_G0269096-RELATED"/>
    <property type="match status" value="1"/>
</dbReference>
<feature type="transmembrane region" description="Helical" evidence="1">
    <location>
        <begin position="21"/>
        <end position="41"/>
    </location>
</feature>
<feature type="transmembrane region" description="Helical" evidence="1">
    <location>
        <begin position="95"/>
        <end position="113"/>
    </location>
</feature>
<dbReference type="Proteomes" id="UP000229081">
    <property type="component" value="Chromosome"/>
</dbReference>
<accession>A0A2K8MJI0</accession>
<sequence>MRLKNRRFALLLAGANWRERLIAGVGAVIGIGLCAAISTLATPSHGLLLAAPLGASAVLLFAVPSSPLAQPWPIVGGNVVSALVGVVVAHQLGSGALAVGVAVGASILAMSVLRCLHPPGGGTVLLPLLAPAVLAQGYGFALLPVGLNAVALVAVGIAFHRISGHSYPHRAMKIADRPRLLMEDIDAALEESGETFDVSREDLEALLDRAERHAAARRIATARPPRT</sequence>
<dbReference type="PANTHER" id="PTHR33741:SF5">
    <property type="entry name" value="TRANSMEMBRANE PROTEIN DDB_G0269096-RELATED"/>
    <property type="match status" value="1"/>
</dbReference>
<protein>
    <submittedName>
        <fullName evidence="3">HPP family protein</fullName>
    </submittedName>
</protein>
<evidence type="ECO:0000259" key="2">
    <source>
        <dbReference type="Pfam" id="PF04982"/>
    </source>
</evidence>
<feature type="domain" description="HPP transmembrane region" evidence="2">
    <location>
        <begin position="15"/>
        <end position="168"/>
    </location>
</feature>
<gene>
    <name evidence="3" type="ORF">CVN68_20510</name>
</gene>
<feature type="transmembrane region" description="Helical" evidence="1">
    <location>
        <begin position="145"/>
        <end position="163"/>
    </location>
</feature>
<dbReference type="InterPro" id="IPR007065">
    <property type="entry name" value="HPP"/>
</dbReference>
<proteinExistence type="predicted"/>
<keyword evidence="4" id="KW-1185">Reference proteome</keyword>
<keyword evidence="1" id="KW-0812">Transmembrane</keyword>
<keyword evidence="1" id="KW-0472">Membrane</keyword>
<dbReference type="OrthoDB" id="9811720at2"/>
<dbReference type="InterPro" id="IPR058581">
    <property type="entry name" value="TM_HPP"/>
</dbReference>
<evidence type="ECO:0000313" key="4">
    <source>
        <dbReference type="Proteomes" id="UP000229081"/>
    </source>
</evidence>
<organism evidence="3 4">
    <name type="scientific">Sphingomonas psychrotolerans</name>
    <dbReference type="NCBI Taxonomy" id="1327635"/>
    <lineage>
        <taxon>Bacteria</taxon>
        <taxon>Pseudomonadati</taxon>
        <taxon>Pseudomonadota</taxon>
        <taxon>Alphaproteobacteria</taxon>
        <taxon>Sphingomonadales</taxon>
        <taxon>Sphingomonadaceae</taxon>
        <taxon>Sphingomonas</taxon>
    </lineage>
</organism>
<reference evidence="3 4" key="1">
    <citation type="submission" date="2017-11" db="EMBL/GenBank/DDBJ databases">
        <title>Complete genome sequence of Sphingomonas sp. Strain Cra20, a psychrotolerant potential plant growth promoting rhizobacteria.</title>
        <authorList>
            <person name="Luo Y."/>
        </authorList>
    </citation>
    <scope>NUCLEOTIDE SEQUENCE [LARGE SCALE GENOMIC DNA]</scope>
    <source>
        <strain evidence="3 4">Cra20</strain>
    </source>
</reference>
<name>A0A2K8MJI0_9SPHN</name>
<dbReference type="KEGG" id="sphc:CVN68_20510"/>